<dbReference type="AlphaFoldDB" id="M2NM08"/>
<name>M2NM08_9PSEU</name>
<gene>
    <name evidence="1" type="ORF">C791_7429</name>
</gene>
<evidence type="ECO:0000313" key="2">
    <source>
        <dbReference type="Proteomes" id="UP000014137"/>
    </source>
</evidence>
<sequence>MPSRHGDSNHRRMVWSNSAGPIQQRAEQWRYLHPRAFRRFLSAESRHLRAIEMHRSKRGMETMHTEEGGHIRVEHSLSGVSPSLRALDWRIGLNSAPPGASCRKTIDHLRGAAMIR</sequence>
<protein>
    <submittedName>
        <fullName evidence="1">Uncharacterized protein</fullName>
    </submittedName>
</protein>
<reference evidence="1 2" key="1">
    <citation type="submission" date="2012-10" db="EMBL/GenBank/DDBJ databases">
        <title>Genome assembly of Amycolatopsis azurea DSM 43854.</title>
        <authorList>
            <person name="Khatri I."/>
            <person name="Kaur I."/>
            <person name="Subramanian S."/>
            <person name="Mayilraj S."/>
        </authorList>
    </citation>
    <scope>NUCLEOTIDE SEQUENCE [LARGE SCALE GENOMIC DNA]</scope>
    <source>
        <strain evidence="1 2">DSM 43854</strain>
    </source>
</reference>
<evidence type="ECO:0000313" key="1">
    <source>
        <dbReference type="EMBL" id="EMD23189.1"/>
    </source>
</evidence>
<dbReference type="EMBL" id="ANMG01000078">
    <property type="protein sequence ID" value="EMD23189.1"/>
    <property type="molecule type" value="Genomic_DNA"/>
</dbReference>
<dbReference type="Proteomes" id="UP000014137">
    <property type="component" value="Unassembled WGS sequence"/>
</dbReference>
<accession>M2NM08</accession>
<proteinExistence type="predicted"/>
<dbReference type="PATRIC" id="fig|1238180.3.peg.7031"/>
<comment type="caution">
    <text evidence="1">The sequence shown here is derived from an EMBL/GenBank/DDBJ whole genome shotgun (WGS) entry which is preliminary data.</text>
</comment>
<organism evidence="1 2">
    <name type="scientific">Amycolatopsis azurea DSM 43854</name>
    <dbReference type="NCBI Taxonomy" id="1238180"/>
    <lineage>
        <taxon>Bacteria</taxon>
        <taxon>Bacillati</taxon>
        <taxon>Actinomycetota</taxon>
        <taxon>Actinomycetes</taxon>
        <taxon>Pseudonocardiales</taxon>
        <taxon>Pseudonocardiaceae</taxon>
        <taxon>Amycolatopsis</taxon>
    </lineage>
</organism>